<sequence length="232" mass="25460">MASRSQGREPCTVALIPHPRHRQLLPHVGYHLPGTTASLNPTETTRSARTISRALAGITSTWRMQCLIDDERVQEGKGSGCHHRGSLAYNYKSNHWKSCLYYGRSIQSSFFCKQEQNEEKRAGCVCCELFQRKPANAARPTRGALLGSPKLLYICSYCISLYYMGYLHHHPTARRTTQSVTYVTMAQSALASVAMLASTDIESTSSSPAATSTSRATNQRAAAPASASRQAT</sequence>
<name>A0A2S7YQK4_BEABA</name>
<evidence type="ECO:0000256" key="1">
    <source>
        <dbReference type="SAM" id="MobiDB-lite"/>
    </source>
</evidence>
<dbReference type="EMBL" id="JRHA01000011">
    <property type="protein sequence ID" value="PQK18102.1"/>
    <property type="molecule type" value="Genomic_DNA"/>
</dbReference>
<dbReference type="AlphaFoldDB" id="A0A2S7YQK4"/>
<gene>
    <name evidence="2" type="ORF">BB8028_0011g00310</name>
</gene>
<dbReference type="Proteomes" id="UP000237441">
    <property type="component" value="Unassembled WGS sequence"/>
</dbReference>
<organism evidence="2 3">
    <name type="scientific">Beauveria bassiana</name>
    <name type="common">White muscardine disease fungus</name>
    <name type="synonym">Tritirachium shiotae</name>
    <dbReference type="NCBI Taxonomy" id="176275"/>
    <lineage>
        <taxon>Eukaryota</taxon>
        <taxon>Fungi</taxon>
        <taxon>Dikarya</taxon>
        <taxon>Ascomycota</taxon>
        <taxon>Pezizomycotina</taxon>
        <taxon>Sordariomycetes</taxon>
        <taxon>Hypocreomycetidae</taxon>
        <taxon>Hypocreales</taxon>
        <taxon>Cordycipitaceae</taxon>
        <taxon>Beauveria</taxon>
    </lineage>
</organism>
<evidence type="ECO:0000313" key="3">
    <source>
        <dbReference type="Proteomes" id="UP000237441"/>
    </source>
</evidence>
<protein>
    <submittedName>
        <fullName evidence="2">Uncharacterized protein</fullName>
    </submittedName>
</protein>
<comment type="caution">
    <text evidence="2">The sequence shown here is derived from an EMBL/GenBank/DDBJ whole genome shotgun (WGS) entry which is preliminary data.</text>
</comment>
<evidence type="ECO:0000313" key="2">
    <source>
        <dbReference type="EMBL" id="PQK18102.1"/>
    </source>
</evidence>
<proteinExistence type="predicted"/>
<reference evidence="2 3" key="1">
    <citation type="submission" date="2016-07" db="EMBL/GenBank/DDBJ databases">
        <title>Comparative genomics of the entomopathogenic fungus Beauveria bassiana.</title>
        <authorList>
            <person name="Valero Jimenez C.A."/>
            <person name="Zwaan B.J."/>
            <person name="Van Kan J.A."/>
            <person name="Takken W."/>
            <person name="Debets A.J."/>
            <person name="Schoustra S.E."/>
            <person name="Koenraadt C.J."/>
        </authorList>
    </citation>
    <scope>NUCLEOTIDE SEQUENCE [LARGE SCALE GENOMIC DNA]</scope>
    <source>
        <strain evidence="2 3">ARSEF 8028</strain>
    </source>
</reference>
<accession>A0A2S7YQK4</accession>
<feature type="region of interest" description="Disordered" evidence="1">
    <location>
        <begin position="204"/>
        <end position="232"/>
    </location>
</feature>